<comment type="caution">
    <text evidence="2">The sequence shown here is derived from an EMBL/GenBank/DDBJ whole genome shotgun (WGS) entry which is preliminary data.</text>
</comment>
<keyword evidence="3" id="KW-1185">Reference proteome</keyword>
<dbReference type="EMBL" id="CM029041">
    <property type="protein sequence ID" value="KAG2627505.1"/>
    <property type="molecule type" value="Genomic_DNA"/>
</dbReference>
<evidence type="ECO:0000313" key="2">
    <source>
        <dbReference type="EMBL" id="KAG2627505.1"/>
    </source>
</evidence>
<sequence length="258" mass="26493">MEVLSSGGPAVMACRRASGRRGARGSQQRRFGGGGDLSSTRGGGQDDAPRRRSDQWAGTHGGDSGASVSAGEEEGRHLHLALARSQPVAAQPQLLNPVPIRVPIHGRAQYRCIPAPALHSPPGLGPLPPSEILNWIDYEVRPQAGAWRLAGWGRSAEGRRRGAAGGCGAALPPTGCRWAGAGRVRHCGGAAVCAGGRRPAGGVRQGAAVRGGGCRRAGAGRGRRQAAMAPGRRAGSALAWRLGERAAPRPLPCDLAQP</sequence>
<protein>
    <submittedName>
        <fullName evidence="2">Uncharacterized protein</fullName>
    </submittedName>
</protein>
<dbReference type="AlphaFoldDB" id="A0A8T0UZR7"/>
<gene>
    <name evidence="2" type="ORF">PVAP13_3KG127268</name>
</gene>
<evidence type="ECO:0000256" key="1">
    <source>
        <dbReference type="SAM" id="MobiDB-lite"/>
    </source>
</evidence>
<accession>A0A8T0UZR7</accession>
<name>A0A8T0UZR7_PANVG</name>
<proteinExistence type="predicted"/>
<dbReference type="Proteomes" id="UP000823388">
    <property type="component" value="Chromosome 3K"/>
</dbReference>
<evidence type="ECO:0000313" key="3">
    <source>
        <dbReference type="Proteomes" id="UP000823388"/>
    </source>
</evidence>
<feature type="region of interest" description="Disordered" evidence="1">
    <location>
        <begin position="1"/>
        <end position="75"/>
    </location>
</feature>
<organism evidence="2 3">
    <name type="scientific">Panicum virgatum</name>
    <name type="common">Blackwell switchgrass</name>
    <dbReference type="NCBI Taxonomy" id="38727"/>
    <lineage>
        <taxon>Eukaryota</taxon>
        <taxon>Viridiplantae</taxon>
        <taxon>Streptophyta</taxon>
        <taxon>Embryophyta</taxon>
        <taxon>Tracheophyta</taxon>
        <taxon>Spermatophyta</taxon>
        <taxon>Magnoliopsida</taxon>
        <taxon>Liliopsida</taxon>
        <taxon>Poales</taxon>
        <taxon>Poaceae</taxon>
        <taxon>PACMAD clade</taxon>
        <taxon>Panicoideae</taxon>
        <taxon>Panicodae</taxon>
        <taxon>Paniceae</taxon>
        <taxon>Panicinae</taxon>
        <taxon>Panicum</taxon>
        <taxon>Panicum sect. Hiantes</taxon>
    </lineage>
</organism>
<feature type="compositionally biased region" description="Gly residues" evidence="1">
    <location>
        <begin position="31"/>
        <end position="45"/>
    </location>
</feature>
<reference evidence="2" key="1">
    <citation type="submission" date="2020-05" db="EMBL/GenBank/DDBJ databases">
        <title>WGS assembly of Panicum virgatum.</title>
        <authorList>
            <person name="Lovell J.T."/>
            <person name="Jenkins J."/>
            <person name="Shu S."/>
            <person name="Juenger T.E."/>
            <person name="Schmutz J."/>
        </authorList>
    </citation>
    <scope>NUCLEOTIDE SEQUENCE</scope>
    <source>
        <strain evidence="2">AP13</strain>
    </source>
</reference>